<dbReference type="EMBL" id="BMWC01000004">
    <property type="protein sequence ID" value="GGX02150.1"/>
    <property type="molecule type" value="Genomic_DNA"/>
</dbReference>
<protein>
    <recommendedName>
        <fullName evidence="4">Phenylacetate-CoA ligase</fullName>
    </recommendedName>
</protein>
<dbReference type="PANTHER" id="PTHR43845">
    <property type="entry name" value="BLR5969 PROTEIN"/>
    <property type="match status" value="1"/>
</dbReference>
<evidence type="ECO:0000313" key="3">
    <source>
        <dbReference type="Proteomes" id="UP000617743"/>
    </source>
</evidence>
<comment type="caution">
    <text evidence="2">The sequence shown here is derived from an EMBL/GenBank/DDBJ whole genome shotgun (WGS) entry which is preliminary data.</text>
</comment>
<keyword evidence="3" id="KW-1185">Reference proteome</keyword>
<dbReference type="RefSeq" id="WP_190051167.1">
    <property type="nucleotide sequence ID" value="NZ_BMWC01000004.1"/>
</dbReference>
<evidence type="ECO:0000313" key="2">
    <source>
        <dbReference type="EMBL" id="GGX02150.1"/>
    </source>
</evidence>
<sequence length="249" mass="27077">MLDSAHSSLFDWPLRLFQRASRSVPAYAAFLQSRGFDARAVSEPADFSRVPVTSKDDYLRAYPLSDLLWSGDFSGVGVLAASSGSSGTPFYWPQNDLSRQEAMRLNEPLWETFDCRSRSTLCIITFAMGTHVAATYELGAITGLTQRGYRLTAICPGIDVDESVTILRDLASGFQQTVIMGYPPIVKDVIEAAADVALDTLNLRLVFSGATPNTGVTWSTEQRTSPTPSRARSVSTAQPTPVSSASNHR</sequence>
<accession>A0ABQ2X6L2</accession>
<proteinExistence type="predicted"/>
<name>A0ABQ2X6L2_9ACTN</name>
<feature type="region of interest" description="Disordered" evidence="1">
    <location>
        <begin position="215"/>
        <end position="249"/>
    </location>
</feature>
<dbReference type="Gene3D" id="3.40.50.12780">
    <property type="entry name" value="N-terminal domain of ligase-like"/>
    <property type="match status" value="1"/>
</dbReference>
<gene>
    <name evidence="2" type="ORF">GCM10010383_35430</name>
</gene>
<organism evidence="2 3">
    <name type="scientific">Streptomyces lomondensis</name>
    <dbReference type="NCBI Taxonomy" id="68229"/>
    <lineage>
        <taxon>Bacteria</taxon>
        <taxon>Bacillati</taxon>
        <taxon>Actinomycetota</taxon>
        <taxon>Actinomycetes</taxon>
        <taxon>Kitasatosporales</taxon>
        <taxon>Streptomycetaceae</taxon>
        <taxon>Streptomyces</taxon>
    </lineage>
</organism>
<evidence type="ECO:0000256" key="1">
    <source>
        <dbReference type="SAM" id="MobiDB-lite"/>
    </source>
</evidence>
<dbReference type="SUPFAM" id="SSF56801">
    <property type="entry name" value="Acetyl-CoA synthetase-like"/>
    <property type="match status" value="1"/>
</dbReference>
<dbReference type="PANTHER" id="PTHR43845:SF1">
    <property type="entry name" value="BLR5969 PROTEIN"/>
    <property type="match status" value="1"/>
</dbReference>
<evidence type="ECO:0008006" key="4">
    <source>
        <dbReference type="Google" id="ProtNLM"/>
    </source>
</evidence>
<dbReference type="Proteomes" id="UP000617743">
    <property type="component" value="Unassembled WGS sequence"/>
</dbReference>
<reference evidence="3" key="1">
    <citation type="journal article" date="2019" name="Int. J. Syst. Evol. Microbiol.">
        <title>The Global Catalogue of Microorganisms (GCM) 10K type strain sequencing project: providing services to taxonomists for standard genome sequencing and annotation.</title>
        <authorList>
            <consortium name="The Broad Institute Genomics Platform"/>
            <consortium name="The Broad Institute Genome Sequencing Center for Infectious Disease"/>
            <person name="Wu L."/>
            <person name="Ma J."/>
        </authorList>
    </citation>
    <scope>NUCLEOTIDE SEQUENCE [LARGE SCALE GENOMIC DNA]</scope>
    <source>
        <strain evidence="3">JCM 4866</strain>
    </source>
</reference>
<dbReference type="InterPro" id="IPR042099">
    <property type="entry name" value="ANL_N_sf"/>
</dbReference>